<dbReference type="SMART" id="SM00903">
    <property type="entry name" value="Flavin_Reduct"/>
    <property type="match status" value="1"/>
</dbReference>
<accession>A0A023WPB6</accession>
<dbReference type="OrthoDB" id="6401628at2"/>
<gene>
    <name evidence="5" type="primary">rutF</name>
    <name evidence="7" type="ORF">UIB01_03230</name>
</gene>
<evidence type="ECO:0000256" key="1">
    <source>
        <dbReference type="ARBA" id="ARBA00022630"/>
    </source>
</evidence>
<keyword evidence="4 5" id="KW-0520">NAD</keyword>
<dbReference type="GO" id="GO:0042602">
    <property type="term" value="F:riboflavin reductase (NADPH) activity"/>
    <property type="evidence" value="ECO:0007669"/>
    <property type="project" value="UniProtKB-UniRule"/>
</dbReference>
<dbReference type="HAMAP" id="MF_00833">
    <property type="entry name" value="RutF"/>
    <property type="match status" value="1"/>
</dbReference>
<comment type="function">
    <text evidence="5">Catalyzes the reduction of FMN to FMNH2 which is used to reduce pyrimidine by RutA via the Rut pathway.</text>
</comment>
<dbReference type="PANTHER" id="PTHR30466:SF1">
    <property type="entry name" value="FMN REDUCTASE (NADH) RUTF"/>
    <property type="match status" value="1"/>
</dbReference>
<dbReference type="EMBL" id="CP007509">
    <property type="protein sequence ID" value="AHY41520.1"/>
    <property type="molecule type" value="Genomic_DNA"/>
</dbReference>
<comment type="similarity">
    <text evidence="5">Belongs to the non-flavoprotein flavin reductase family. RutF subfamily.</text>
</comment>
<dbReference type="EC" id="1.5.1.42" evidence="5"/>
<dbReference type="GO" id="GO:0006212">
    <property type="term" value="P:uracil catabolic process"/>
    <property type="evidence" value="ECO:0007669"/>
    <property type="project" value="UniProtKB-UniRule"/>
</dbReference>
<comment type="catalytic activity">
    <reaction evidence="5">
        <text>FMNH2 + NAD(+) = FMN + NADH + 2 H(+)</text>
        <dbReference type="Rhea" id="RHEA:21620"/>
        <dbReference type="ChEBI" id="CHEBI:15378"/>
        <dbReference type="ChEBI" id="CHEBI:57540"/>
        <dbReference type="ChEBI" id="CHEBI:57618"/>
        <dbReference type="ChEBI" id="CHEBI:57945"/>
        <dbReference type="ChEBI" id="CHEBI:58210"/>
        <dbReference type="EC" id="1.5.1.42"/>
    </reaction>
</comment>
<feature type="domain" description="Flavin reductase like" evidence="6">
    <location>
        <begin position="25"/>
        <end position="170"/>
    </location>
</feature>
<evidence type="ECO:0000256" key="5">
    <source>
        <dbReference type="HAMAP-Rule" id="MF_00833"/>
    </source>
</evidence>
<dbReference type="InterPro" id="IPR012349">
    <property type="entry name" value="Split_barrel_FMN-bd"/>
</dbReference>
<dbReference type="Pfam" id="PF01613">
    <property type="entry name" value="Flavin_Reduct"/>
    <property type="match status" value="1"/>
</dbReference>
<organism evidence="7 8">
    <name type="scientific">Stutzerimonas stutzeri</name>
    <name type="common">Pseudomonas stutzeri</name>
    <dbReference type="NCBI Taxonomy" id="316"/>
    <lineage>
        <taxon>Bacteria</taxon>
        <taxon>Pseudomonadati</taxon>
        <taxon>Pseudomonadota</taxon>
        <taxon>Gammaproteobacteria</taxon>
        <taxon>Pseudomonadales</taxon>
        <taxon>Pseudomonadaceae</taxon>
        <taxon>Stutzerimonas</taxon>
    </lineage>
</organism>
<evidence type="ECO:0000259" key="6">
    <source>
        <dbReference type="SMART" id="SM00903"/>
    </source>
</evidence>
<name>A0A023WPB6_STUST</name>
<dbReference type="AlphaFoldDB" id="A0A023WPB6"/>
<evidence type="ECO:0000256" key="3">
    <source>
        <dbReference type="ARBA" id="ARBA00023002"/>
    </source>
</evidence>
<dbReference type="PANTHER" id="PTHR30466">
    <property type="entry name" value="FLAVIN REDUCTASE"/>
    <property type="match status" value="1"/>
</dbReference>
<dbReference type="GO" id="GO:0010181">
    <property type="term" value="F:FMN binding"/>
    <property type="evidence" value="ECO:0007669"/>
    <property type="project" value="InterPro"/>
</dbReference>
<dbReference type="InterPro" id="IPR050268">
    <property type="entry name" value="NADH-dep_flavin_reductase"/>
</dbReference>
<reference evidence="7 8" key="1">
    <citation type="submission" date="2014-03" db="EMBL/GenBank/DDBJ databases">
        <title>Complete genome sequence of Pseudomonas stutzeri 19SMN4.</title>
        <authorList>
            <person name="Brunet-Galmes I."/>
            <person name="Nogales B."/>
            <person name="Busquets A."/>
            <person name="Pena A."/>
            <person name="Gomila M."/>
            <person name="Garcia-Valdes E."/>
            <person name="Lalucat J."/>
            <person name="Bennasar A."/>
            <person name="Bosch R."/>
        </authorList>
    </citation>
    <scope>NUCLEOTIDE SEQUENCE [LARGE SCALE GENOMIC DNA]</scope>
    <source>
        <strain evidence="7 8">19SMN4</strain>
    </source>
</reference>
<dbReference type="Proteomes" id="UP000025238">
    <property type="component" value="Chromosome"/>
</dbReference>
<evidence type="ECO:0000256" key="2">
    <source>
        <dbReference type="ARBA" id="ARBA00022643"/>
    </source>
</evidence>
<dbReference type="SUPFAM" id="SSF50475">
    <property type="entry name" value="FMN-binding split barrel"/>
    <property type="match status" value="1"/>
</dbReference>
<keyword evidence="2 5" id="KW-0288">FMN</keyword>
<proteinExistence type="inferred from homology"/>
<dbReference type="Gene3D" id="2.30.110.10">
    <property type="entry name" value="Electron Transport, Fmn-binding Protein, Chain A"/>
    <property type="match status" value="1"/>
</dbReference>
<dbReference type="PATRIC" id="fig|316.97.peg.655"/>
<keyword evidence="3 5" id="KW-0560">Oxidoreductase</keyword>
<evidence type="ECO:0000313" key="7">
    <source>
        <dbReference type="EMBL" id="AHY41520.1"/>
    </source>
</evidence>
<dbReference type="GO" id="GO:0052874">
    <property type="term" value="F:FMN reductase (NADH) activity"/>
    <property type="evidence" value="ECO:0007669"/>
    <property type="project" value="UniProtKB-EC"/>
</dbReference>
<dbReference type="GO" id="GO:0019740">
    <property type="term" value="P:nitrogen utilization"/>
    <property type="evidence" value="ECO:0007669"/>
    <property type="project" value="UniProtKB-UniRule"/>
</dbReference>
<evidence type="ECO:0000256" key="4">
    <source>
        <dbReference type="ARBA" id="ARBA00023027"/>
    </source>
</evidence>
<dbReference type="InterPro" id="IPR019917">
    <property type="entry name" value="RutF"/>
</dbReference>
<dbReference type="InterPro" id="IPR002563">
    <property type="entry name" value="Flavin_Rdtase-like_dom"/>
</dbReference>
<protein>
    <recommendedName>
        <fullName evidence="5">FMN reductase (NADH) RutF</fullName>
        <ecNumber evidence="5">1.5.1.42</ecNumber>
    </recommendedName>
    <alternativeName>
        <fullName evidence="5">FMN reductase</fullName>
    </alternativeName>
    <alternativeName>
        <fullName evidence="5">NADH-flavin reductase RutF</fullName>
    </alternativeName>
    <alternativeName>
        <fullName evidence="5">NADH:flavin oxidoreductase</fullName>
    </alternativeName>
</protein>
<evidence type="ECO:0000313" key="8">
    <source>
        <dbReference type="Proteomes" id="UP000025238"/>
    </source>
</evidence>
<keyword evidence="1 5" id="KW-0285">Flavoprotein</keyword>
<dbReference type="KEGG" id="pstu:UIB01_03230"/>
<dbReference type="NCBIfam" id="TIGR03615">
    <property type="entry name" value="RutF"/>
    <property type="match status" value="1"/>
</dbReference>
<sequence>MQLAQCETTSQFSAPVIREDYRDAMARLAAAVNIITTDGPCGRAGFTATAVCSVTDEPPTLLVCLNRSASAHPIVTANGQLCVNTLAGAQRDLSNLFGGKTPMAERFAAAQWSTGVTGSPLLDGATVSFDCRISHSASVGTHDILYCEVLAVYRRDSADALVYFGRNYHGLPGAV</sequence>